<dbReference type="Proteomes" id="UP000240608">
    <property type="component" value="Unassembled WGS sequence"/>
</dbReference>
<evidence type="ECO:0000313" key="1">
    <source>
        <dbReference type="EMBL" id="PTB91288.1"/>
    </source>
</evidence>
<name>A0A2T4DBY2_9BACT</name>
<dbReference type="AlphaFoldDB" id="A0A2T4DBY2"/>
<protein>
    <submittedName>
        <fullName evidence="1">Uncharacterized protein</fullName>
    </submittedName>
</protein>
<gene>
    <name evidence="1" type="ORF">C9994_15820</name>
</gene>
<evidence type="ECO:0000313" key="2">
    <source>
        <dbReference type="Proteomes" id="UP000240608"/>
    </source>
</evidence>
<feature type="non-terminal residue" evidence="1">
    <location>
        <position position="1"/>
    </location>
</feature>
<comment type="caution">
    <text evidence="1">The sequence shown here is derived from an EMBL/GenBank/DDBJ whole genome shotgun (WGS) entry which is preliminary data.</text>
</comment>
<sequence>AKLWAQELTGELSEQEFLELVQENHPVAKQARNMAEMGEYAILEARGAFDPYLFSKNKQDHPGLH</sequence>
<dbReference type="EMBL" id="PYVU01000417">
    <property type="protein sequence ID" value="PTB91288.1"/>
    <property type="molecule type" value="Genomic_DNA"/>
</dbReference>
<proteinExistence type="predicted"/>
<organism evidence="1 2">
    <name type="scientific">Marivirga lumbricoides</name>
    <dbReference type="NCBI Taxonomy" id="1046115"/>
    <lineage>
        <taxon>Bacteria</taxon>
        <taxon>Pseudomonadati</taxon>
        <taxon>Bacteroidota</taxon>
        <taxon>Cytophagia</taxon>
        <taxon>Cytophagales</taxon>
        <taxon>Marivirgaceae</taxon>
        <taxon>Marivirga</taxon>
    </lineage>
</organism>
<reference evidence="1 2" key="1">
    <citation type="submission" date="2018-03" db="EMBL/GenBank/DDBJ databases">
        <title>Cross-interface Injection: A General Nanoliter Liquid Handling Method Applied to Single Cells Genome Amplification Automated Nanoliter Liquid Handling Applied to Single Cell Multiple Displacement Amplification.</title>
        <authorList>
            <person name="Yun J."/>
            <person name="Xu P."/>
            <person name="Xu J."/>
            <person name="Dai X."/>
            <person name="Wang Y."/>
            <person name="Zheng X."/>
            <person name="Cao C."/>
            <person name="Yi Q."/>
            <person name="Zhu Y."/>
            <person name="Wang L."/>
            <person name="Dong Z."/>
            <person name="Huang Y."/>
            <person name="Huang L."/>
            <person name="Du W."/>
        </authorList>
    </citation>
    <scope>NUCLEOTIDE SEQUENCE [LARGE SCALE GENOMIC DNA]</scope>
    <source>
        <strain evidence="1 2">Z-D1-2</strain>
    </source>
</reference>
<accession>A0A2T4DBY2</accession>